<proteinExistence type="predicted"/>
<accession>A0ABQ9HDC5</accession>
<evidence type="ECO:0000313" key="1">
    <source>
        <dbReference type="EMBL" id="KAJ8882313.1"/>
    </source>
</evidence>
<evidence type="ECO:0000313" key="2">
    <source>
        <dbReference type="Proteomes" id="UP001159363"/>
    </source>
</evidence>
<organism evidence="1 2">
    <name type="scientific">Dryococelus australis</name>
    <dbReference type="NCBI Taxonomy" id="614101"/>
    <lineage>
        <taxon>Eukaryota</taxon>
        <taxon>Metazoa</taxon>
        <taxon>Ecdysozoa</taxon>
        <taxon>Arthropoda</taxon>
        <taxon>Hexapoda</taxon>
        <taxon>Insecta</taxon>
        <taxon>Pterygota</taxon>
        <taxon>Neoptera</taxon>
        <taxon>Polyneoptera</taxon>
        <taxon>Phasmatodea</taxon>
        <taxon>Verophasmatodea</taxon>
        <taxon>Anareolatae</taxon>
        <taxon>Phasmatidae</taxon>
        <taxon>Eurycanthinae</taxon>
        <taxon>Dryococelus</taxon>
    </lineage>
</organism>
<dbReference type="EMBL" id="JARBHB010000005">
    <property type="protein sequence ID" value="KAJ8882313.1"/>
    <property type="molecule type" value="Genomic_DNA"/>
</dbReference>
<comment type="caution">
    <text evidence="1">The sequence shown here is derived from an EMBL/GenBank/DDBJ whole genome shotgun (WGS) entry which is preliminary data.</text>
</comment>
<protein>
    <submittedName>
        <fullName evidence="1">Uncharacterized protein</fullName>
    </submittedName>
</protein>
<keyword evidence="2" id="KW-1185">Reference proteome</keyword>
<sequence>MLKFPADPAGEWIRFALVGDEQANREATATPSVSSLECMCSMVKVTLTVENYLGTQKHIEDLVRAYT</sequence>
<name>A0ABQ9HDC5_9NEOP</name>
<gene>
    <name evidence="1" type="ORF">PR048_014115</name>
</gene>
<reference evidence="1 2" key="1">
    <citation type="submission" date="2023-02" db="EMBL/GenBank/DDBJ databases">
        <title>LHISI_Scaffold_Assembly.</title>
        <authorList>
            <person name="Stuart O.P."/>
            <person name="Cleave R."/>
            <person name="Magrath M.J.L."/>
            <person name="Mikheyev A.S."/>
        </authorList>
    </citation>
    <scope>NUCLEOTIDE SEQUENCE [LARGE SCALE GENOMIC DNA]</scope>
    <source>
        <strain evidence="1">Daus_M_001</strain>
        <tissue evidence="1">Leg muscle</tissue>
    </source>
</reference>
<dbReference type="Proteomes" id="UP001159363">
    <property type="component" value="Chromosome 4"/>
</dbReference>